<protein>
    <submittedName>
        <fullName evidence="1">Uncharacterized protein</fullName>
    </submittedName>
</protein>
<keyword evidence="2" id="KW-1185">Reference proteome</keyword>
<dbReference type="EMBL" id="MU117971">
    <property type="protein sequence ID" value="KAF9651998.1"/>
    <property type="molecule type" value="Genomic_DNA"/>
</dbReference>
<reference evidence="1" key="1">
    <citation type="submission" date="2019-10" db="EMBL/GenBank/DDBJ databases">
        <authorList>
            <consortium name="DOE Joint Genome Institute"/>
            <person name="Kuo A."/>
            <person name="Miyauchi S."/>
            <person name="Kiss E."/>
            <person name="Drula E."/>
            <person name="Kohler A."/>
            <person name="Sanchez-Garcia M."/>
            <person name="Andreopoulos B."/>
            <person name="Barry K.W."/>
            <person name="Bonito G."/>
            <person name="Buee M."/>
            <person name="Carver A."/>
            <person name="Chen C."/>
            <person name="Cichocki N."/>
            <person name="Clum A."/>
            <person name="Culley D."/>
            <person name="Crous P.W."/>
            <person name="Fauchery L."/>
            <person name="Girlanda M."/>
            <person name="Hayes R."/>
            <person name="Keri Z."/>
            <person name="Labutti K."/>
            <person name="Lipzen A."/>
            <person name="Lombard V."/>
            <person name="Magnuson J."/>
            <person name="Maillard F."/>
            <person name="Morin E."/>
            <person name="Murat C."/>
            <person name="Nolan M."/>
            <person name="Ohm R."/>
            <person name="Pangilinan J."/>
            <person name="Pereira M."/>
            <person name="Perotto S."/>
            <person name="Peter M."/>
            <person name="Riley R."/>
            <person name="Sitrit Y."/>
            <person name="Stielow B."/>
            <person name="Szollosi G."/>
            <person name="Zifcakova L."/>
            <person name="Stursova M."/>
            <person name="Spatafora J.W."/>
            <person name="Tedersoo L."/>
            <person name="Vaario L.-M."/>
            <person name="Yamada A."/>
            <person name="Yan M."/>
            <person name="Wang P."/>
            <person name="Xu J."/>
            <person name="Bruns T."/>
            <person name="Baldrian P."/>
            <person name="Vilgalys R."/>
            <person name="Henrissat B."/>
            <person name="Grigoriev I.V."/>
            <person name="Hibbett D."/>
            <person name="Nagy L.G."/>
            <person name="Martin F.M."/>
        </authorList>
    </citation>
    <scope>NUCLEOTIDE SEQUENCE</scope>
    <source>
        <strain evidence="1">P2</strain>
    </source>
</reference>
<evidence type="ECO:0000313" key="2">
    <source>
        <dbReference type="Proteomes" id="UP000886501"/>
    </source>
</evidence>
<gene>
    <name evidence="1" type="ORF">BDM02DRAFT_3090013</name>
</gene>
<proteinExistence type="predicted"/>
<reference evidence="1" key="2">
    <citation type="journal article" date="2020" name="Nat. Commun.">
        <title>Large-scale genome sequencing of mycorrhizal fungi provides insights into the early evolution of symbiotic traits.</title>
        <authorList>
            <person name="Miyauchi S."/>
            <person name="Kiss E."/>
            <person name="Kuo A."/>
            <person name="Drula E."/>
            <person name="Kohler A."/>
            <person name="Sanchez-Garcia M."/>
            <person name="Morin E."/>
            <person name="Andreopoulos B."/>
            <person name="Barry K.W."/>
            <person name="Bonito G."/>
            <person name="Buee M."/>
            <person name="Carver A."/>
            <person name="Chen C."/>
            <person name="Cichocki N."/>
            <person name="Clum A."/>
            <person name="Culley D."/>
            <person name="Crous P.W."/>
            <person name="Fauchery L."/>
            <person name="Girlanda M."/>
            <person name="Hayes R.D."/>
            <person name="Keri Z."/>
            <person name="LaButti K."/>
            <person name="Lipzen A."/>
            <person name="Lombard V."/>
            <person name="Magnuson J."/>
            <person name="Maillard F."/>
            <person name="Murat C."/>
            <person name="Nolan M."/>
            <person name="Ohm R.A."/>
            <person name="Pangilinan J."/>
            <person name="Pereira M.F."/>
            <person name="Perotto S."/>
            <person name="Peter M."/>
            <person name="Pfister S."/>
            <person name="Riley R."/>
            <person name="Sitrit Y."/>
            <person name="Stielow J.B."/>
            <person name="Szollosi G."/>
            <person name="Zifcakova L."/>
            <person name="Stursova M."/>
            <person name="Spatafora J.W."/>
            <person name="Tedersoo L."/>
            <person name="Vaario L.M."/>
            <person name="Yamada A."/>
            <person name="Yan M."/>
            <person name="Wang P."/>
            <person name="Xu J."/>
            <person name="Bruns T."/>
            <person name="Baldrian P."/>
            <person name="Vilgalys R."/>
            <person name="Dunand C."/>
            <person name="Henrissat B."/>
            <person name="Grigoriev I.V."/>
            <person name="Hibbett D."/>
            <person name="Nagy L.G."/>
            <person name="Martin F.M."/>
        </authorList>
    </citation>
    <scope>NUCLEOTIDE SEQUENCE</scope>
    <source>
        <strain evidence="1">P2</strain>
    </source>
</reference>
<organism evidence="1 2">
    <name type="scientific">Thelephora ganbajun</name>
    <name type="common">Ganba fungus</name>
    <dbReference type="NCBI Taxonomy" id="370292"/>
    <lineage>
        <taxon>Eukaryota</taxon>
        <taxon>Fungi</taxon>
        <taxon>Dikarya</taxon>
        <taxon>Basidiomycota</taxon>
        <taxon>Agaricomycotina</taxon>
        <taxon>Agaricomycetes</taxon>
        <taxon>Thelephorales</taxon>
        <taxon>Thelephoraceae</taxon>
        <taxon>Thelephora</taxon>
    </lineage>
</organism>
<comment type="caution">
    <text evidence="1">The sequence shown here is derived from an EMBL/GenBank/DDBJ whole genome shotgun (WGS) entry which is preliminary data.</text>
</comment>
<dbReference type="Proteomes" id="UP000886501">
    <property type="component" value="Unassembled WGS sequence"/>
</dbReference>
<name>A0ACB6ZRQ5_THEGA</name>
<accession>A0ACB6ZRQ5</accession>
<sequence>MLRQLSLPLVQTTCFFCQSHINPPPRDPRNFKCPYCQCWNRYDAHGEITSDEPAMHEPGMNTKSFAKRASPRKDRFLPSYGKTVFCHTCQTNQMLLTNLLANYLPSPEDPEYPARLASLPSYQASVELRYPPVCPNCLPVVEEEIRSRDHMARTSALGHWLKSSKGKGKQRVASGGMHAVGKGSSQETGVMGVKKAKRDGEIWMVRGGIWIGTLGLSIGVDSAGSIFGWRIPVDSIWACKAIPSLMVASCFVVLTWNPWENYVKKANVQGRGIKMKGETTYISWQIIVWCSRILTCSAVYLAGTDPLKDYLALRHADLKPEPIPGWSTSRLYFSASLMLELFVLIISFVTLGVVRPPSIRLIEPTTISSATRSSSLPPGPTPRLPILQQPQVQESDLFGSLTLTHNPLATIRTNPIFGSPSLQNPPPPAEEKGGVEDPDAMDWTPTNPSPKKERMNPFLRAGSAPVRPQHGEGEEELVLRRQKFFPPEEPTGLEGLLSKTVLIEPPPTLSSSNGTDTKGAGGWWRRRFLSTNSS</sequence>
<evidence type="ECO:0000313" key="1">
    <source>
        <dbReference type="EMBL" id="KAF9651998.1"/>
    </source>
</evidence>